<proteinExistence type="predicted"/>
<dbReference type="AlphaFoldDB" id="X1PUX9"/>
<protein>
    <submittedName>
        <fullName evidence="4">Uncharacterized protein</fullName>
    </submittedName>
</protein>
<evidence type="ECO:0000313" key="4">
    <source>
        <dbReference type="EMBL" id="GAI42910.1"/>
    </source>
</evidence>
<keyword evidence="1" id="KW-0677">Repeat</keyword>
<accession>X1PUX9</accession>
<dbReference type="PANTHER" id="PTHR44227">
    <property type="match status" value="1"/>
</dbReference>
<keyword evidence="2" id="KW-0802">TPR repeat</keyword>
<feature type="transmembrane region" description="Helical" evidence="3">
    <location>
        <begin position="93"/>
        <end position="113"/>
    </location>
</feature>
<evidence type="ECO:0000256" key="2">
    <source>
        <dbReference type="ARBA" id="ARBA00022803"/>
    </source>
</evidence>
<evidence type="ECO:0000256" key="3">
    <source>
        <dbReference type="SAM" id="Phobius"/>
    </source>
</evidence>
<keyword evidence="3" id="KW-0472">Membrane</keyword>
<keyword evidence="3" id="KW-0812">Transmembrane</keyword>
<dbReference type="EMBL" id="BARV01023975">
    <property type="protein sequence ID" value="GAI42910.1"/>
    <property type="molecule type" value="Genomic_DNA"/>
</dbReference>
<feature type="non-terminal residue" evidence="4">
    <location>
        <position position="169"/>
    </location>
</feature>
<sequence length="169" mass="18942">MKRYHVILIIIIAFTVYSNTLNNDFTYDDDRTIVKNSLIRNLKNVPLFFIRPFSAGKESAVLKIAYRPLVLTSFALNYKLGGLDVPGYHIVNILFHAANAVLVYMLIIILSGMEITGKKTQGKGGDICTAAFFASLLFAVHPVNTEAVNYIWQRSVLMVTFFCLSAMIL</sequence>
<evidence type="ECO:0000256" key="1">
    <source>
        <dbReference type="ARBA" id="ARBA00022737"/>
    </source>
</evidence>
<dbReference type="PANTHER" id="PTHR44227:SF3">
    <property type="entry name" value="PROTEIN O-MANNOSYL-TRANSFERASE TMTC4"/>
    <property type="match status" value="1"/>
</dbReference>
<gene>
    <name evidence="4" type="ORF">S06H3_39229</name>
</gene>
<feature type="transmembrane region" description="Helical" evidence="3">
    <location>
        <begin position="125"/>
        <end position="144"/>
    </location>
</feature>
<reference evidence="4" key="1">
    <citation type="journal article" date="2014" name="Front. Microbiol.">
        <title>High frequency of phylogenetically diverse reductive dehalogenase-homologous genes in deep subseafloor sedimentary metagenomes.</title>
        <authorList>
            <person name="Kawai M."/>
            <person name="Futagami T."/>
            <person name="Toyoda A."/>
            <person name="Takaki Y."/>
            <person name="Nishi S."/>
            <person name="Hori S."/>
            <person name="Arai W."/>
            <person name="Tsubouchi T."/>
            <person name="Morono Y."/>
            <person name="Uchiyama I."/>
            <person name="Ito T."/>
            <person name="Fujiyama A."/>
            <person name="Inagaki F."/>
            <person name="Takami H."/>
        </authorList>
    </citation>
    <scope>NUCLEOTIDE SEQUENCE</scope>
    <source>
        <strain evidence="4">Expedition CK06-06</strain>
    </source>
</reference>
<organism evidence="4">
    <name type="scientific">marine sediment metagenome</name>
    <dbReference type="NCBI Taxonomy" id="412755"/>
    <lineage>
        <taxon>unclassified sequences</taxon>
        <taxon>metagenomes</taxon>
        <taxon>ecological metagenomes</taxon>
    </lineage>
</organism>
<keyword evidence="3" id="KW-1133">Transmembrane helix</keyword>
<name>X1PUX9_9ZZZZ</name>
<dbReference type="InterPro" id="IPR052346">
    <property type="entry name" value="O-mannosyl-transferase_TMTC"/>
</dbReference>
<comment type="caution">
    <text evidence="4">The sequence shown here is derived from an EMBL/GenBank/DDBJ whole genome shotgun (WGS) entry which is preliminary data.</text>
</comment>